<feature type="region of interest" description="Disordered" evidence="3">
    <location>
        <begin position="411"/>
        <end position="434"/>
    </location>
</feature>
<feature type="compositionally biased region" description="Polar residues" evidence="3">
    <location>
        <begin position="411"/>
        <end position="424"/>
    </location>
</feature>
<dbReference type="GO" id="GO:0019903">
    <property type="term" value="F:protein phosphatase binding"/>
    <property type="evidence" value="ECO:0007669"/>
    <property type="project" value="InterPro"/>
</dbReference>
<evidence type="ECO:0008006" key="6">
    <source>
        <dbReference type="Google" id="ProtNLM"/>
    </source>
</evidence>
<feature type="compositionally biased region" description="Pro residues" evidence="3">
    <location>
        <begin position="839"/>
        <end position="849"/>
    </location>
</feature>
<reference evidence="4" key="1">
    <citation type="submission" date="2020-05" db="EMBL/GenBank/DDBJ databases">
        <title>Phylogenomic resolution of chytrid fungi.</title>
        <authorList>
            <person name="Stajich J.E."/>
            <person name="Amses K."/>
            <person name="Simmons R."/>
            <person name="Seto K."/>
            <person name="Myers J."/>
            <person name="Bonds A."/>
            <person name="Quandt C.A."/>
            <person name="Barry K."/>
            <person name="Liu P."/>
            <person name="Grigoriev I."/>
            <person name="Longcore J.E."/>
            <person name="James T.Y."/>
        </authorList>
    </citation>
    <scope>NUCLEOTIDE SEQUENCE</scope>
    <source>
        <strain evidence="4">JEL0379</strain>
    </source>
</reference>
<accession>A0AAD5THD1</accession>
<keyword evidence="5" id="KW-1185">Reference proteome</keyword>
<evidence type="ECO:0000313" key="5">
    <source>
        <dbReference type="Proteomes" id="UP001212152"/>
    </source>
</evidence>
<feature type="region of interest" description="Disordered" evidence="3">
    <location>
        <begin position="654"/>
        <end position="704"/>
    </location>
</feature>
<dbReference type="Proteomes" id="UP001212152">
    <property type="component" value="Unassembled WGS sequence"/>
</dbReference>
<dbReference type="AlphaFoldDB" id="A0AAD5THD1"/>
<feature type="compositionally biased region" description="Basic and acidic residues" evidence="3">
    <location>
        <begin position="760"/>
        <end position="770"/>
    </location>
</feature>
<evidence type="ECO:0000313" key="4">
    <source>
        <dbReference type="EMBL" id="KAJ3174922.1"/>
    </source>
</evidence>
<dbReference type="GO" id="GO:0019888">
    <property type="term" value="F:protein phosphatase regulator activity"/>
    <property type="evidence" value="ECO:0007669"/>
    <property type="project" value="TreeGrafter"/>
</dbReference>
<feature type="compositionally biased region" description="Acidic residues" evidence="3">
    <location>
        <begin position="741"/>
        <end position="752"/>
    </location>
</feature>
<feature type="region of interest" description="Disordered" evidence="3">
    <location>
        <begin position="737"/>
        <end position="865"/>
    </location>
</feature>
<dbReference type="EMBL" id="JADGJQ010000058">
    <property type="protein sequence ID" value="KAJ3174922.1"/>
    <property type="molecule type" value="Genomic_DNA"/>
</dbReference>
<gene>
    <name evidence="4" type="ORF">HDU87_006588</name>
</gene>
<dbReference type="GO" id="GO:0005634">
    <property type="term" value="C:nucleus"/>
    <property type="evidence" value="ECO:0007669"/>
    <property type="project" value="TreeGrafter"/>
</dbReference>
<feature type="region of interest" description="Disordered" evidence="3">
    <location>
        <begin position="499"/>
        <end position="519"/>
    </location>
</feature>
<dbReference type="InterPro" id="IPR007587">
    <property type="entry name" value="SAPS"/>
</dbReference>
<name>A0AAD5THD1_9FUNG</name>
<feature type="compositionally biased region" description="Basic and acidic residues" evidence="3">
    <location>
        <begin position="667"/>
        <end position="679"/>
    </location>
</feature>
<evidence type="ECO:0000256" key="2">
    <source>
        <dbReference type="ARBA" id="ARBA00023306"/>
    </source>
</evidence>
<sequence length="904" mass="99097">MFWRFGFHSASAVDGLLDKEGVTLDELLEEDEMLQECKAHNTKLVDFLCKPDMLKQLLGYIMAEDLDENKRFKYPYLACEILSCEIFSICEAIVGNMSLLTDFWSLLDRPAPLNPLTASYFSKVNGVLLSKKMPEMVSFIRAQPNVVQRLLAHIGSSAIADLLLKLISMDELPEGAGVVEWLSNEGLVPTLVGRLDPTLDSEVHNTAAQTLLDVIAVSYQAIGPQEPILPAGLAATIMGEQGPAISASVGGNALVDELKSEAMMNKLASYMLDQTTPQSATTLTNGINIIIELIRRYCSEIEQAEYQQHQYQLQPVQQRQGLPPPSEEKLRALATDLNDLLRVIGSRLMQFAELLHSPRYAKPDPAGKQSPLGSERLKTCELFAEILHLQYLYTSSPLFERLISVNLATPASSPAQSSETTNEPAASEAKKEGSVQKTSVADELVTITDKFIDAKILPVCLNLFFNFPWNNFLHSVVYDMIAKVFNTYSYTSSAIISKPPSPIKADNESPTQSTDKTAEETQLELETAARTMVEQQMNAVKVIVRRLVLSIFKHGELTKRITKAQRENDYNVAQPKGIRLGYMGHLTYISDEICKLVEKCNEDLAQEVGDLITADDWQDYVSGILRETKERDRQPLGGVRPNAGAQQHQVPLVQGIGGGFAGPNDDSDIKDTGATKRDSFSISSSTPARDGGDDEDDDDLDPITVTDAYVGDGDVASDQFARYLCHQIVADLPDRFAGIEGSDDEDEEEEAAQEWLGNFESKDFDVREAFDPDNPFPNKRSSFGDDFASQHTTISSDDSENSVSQSMELPSSIVEESEDDIQRSTKADGGNDDSMDNIPEPPTDAPPAPTLANEGKTGRAPAFDMGGFADALPKITAGSEDWADFSKLQGADKMASPPTDSASK</sequence>
<comment type="similarity">
    <text evidence="1">Belongs to the SAPS family.</text>
</comment>
<evidence type="ECO:0000256" key="1">
    <source>
        <dbReference type="ARBA" id="ARBA00006180"/>
    </source>
</evidence>
<keyword evidence="2" id="KW-0131">Cell cycle</keyword>
<dbReference type="PANTHER" id="PTHR12634">
    <property type="entry name" value="SIT4 YEAST -ASSOCIATING PROTEIN-RELATED"/>
    <property type="match status" value="1"/>
</dbReference>
<protein>
    <recommendedName>
        <fullName evidence="6">SAPS-domain-containing protein</fullName>
    </recommendedName>
</protein>
<organism evidence="4 5">
    <name type="scientific">Geranomyces variabilis</name>
    <dbReference type="NCBI Taxonomy" id="109894"/>
    <lineage>
        <taxon>Eukaryota</taxon>
        <taxon>Fungi</taxon>
        <taxon>Fungi incertae sedis</taxon>
        <taxon>Chytridiomycota</taxon>
        <taxon>Chytridiomycota incertae sedis</taxon>
        <taxon>Chytridiomycetes</taxon>
        <taxon>Spizellomycetales</taxon>
        <taxon>Powellomycetaceae</taxon>
        <taxon>Geranomyces</taxon>
    </lineage>
</organism>
<comment type="caution">
    <text evidence="4">The sequence shown here is derived from an EMBL/GenBank/DDBJ whole genome shotgun (WGS) entry which is preliminary data.</text>
</comment>
<dbReference type="PANTHER" id="PTHR12634:SF8">
    <property type="entry name" value="FIERY MOUNTAIN, ISOFORM D"/>
    <property type="match status" value="1"/>
</dbReference>
<proteinExistence type="inferred from homology"/>
<dbReference type="GO" id="GO:0005829">
    <property type="term" value="C:cytosol"/>
    <property type="evidence" value="ECO:0007669"/>
    <property type="project" value="TreeGrafter"/>
</dbReference>
<dbReference type="Pfam" id="PF04499">
    <property type="entry name" value="SAPS"/>
    <property type="match status" value="1"/>
</dbReference>
<feature type="compositionally biased region" description="Acidic residues" evidence="3">
    <location>
        <begin position="692"/>
        <end position="701"/>
    </location>
</feature>
<evidence type="ECO:0000256" key="3">
    <source>
        <dbReference type="SAM" id="MobiDB-lite"/>
    </source>
</evidence>